<name>A0AAJ0MPE8_9PEZI</name>
<dbReference type="EMBL" id="JAULSX010000006">
    <property type="protein sequence ID" value="KAK3489179.1"/>
    <property type="molecule type" value="Genomic_DNA"/>
</dbReference>
<dbReference type="RefSeq" id="XP_062690886.1">
    <property type="nucleotide sequence ID" value="XM_062837499.1"/>
</dbReference>
<sequence>MLPVGVGIRPVPELEIVPVTGVVEGRTLPVPFERGNVAVLPGASKEDPAGVVKNGTVNEPAPGDAPVGAGWTVLLVKG</sequence>
<dbReference type="AlphaFoldDB" id="A0AAJ0MPE8"/>
<keyword evidence="3" id="KW-1185">Reference proteome</keyword>
<organism evidence="2 3">
    <name type="scientific">Neurospora hispaniola</name>
    <dbReference type="NCBI Taxonomy" id="588809"/>
    <lineage>
        <taxon>Eukaryota</taxon>
        <taxon>Fungi</taxon>
        <taxon>Dikarya</taxon>
        <taxon>Ascomycota</taxon>
        <taxon>Pezizomycotina</taxon>
        <taxon>Sordariomycetes</taxon>
        <taxon>Sordariomycetidae</taxon>
        <taxon>Sordariales</taxon>
        <taxon>Sordariaceae</taxon>
        <taxon>Neurospora</taxon>
    </lineage>
</organism>
<gene>
    <name evidence="2" type="ORF">B0T23DRAFT_384872</name>
</gene>
<evidence type="ECO:0000256" key="1">
    <source>
        <dbReference type="SAM" id="MobiDB-lite"/>
    </source>
</evidence>
<evidence type="ECO:0000313" key="2">
    <source>
        <dbReference type="EMBL" id="KAK3489179.1"/>
    </source>
</evidence>
<evidence type="ECO:0000313" key="3">
    <source>
        <dbReference type="Proteomes" id="UP001285908"/>
    </source>
</evidence>
<protein>
    <submittedName>
        <fullName evidence="2">Uncharacterized protein</fullName>
    </submittedName>
</protein>
<dbReference type="GeneID" id="87875121"/>
<dbReference type="Proteomes" id="UP001285908">
    <property type="component" value="Unassembled WGS sequence"/>
</dbReference>
<accession>A0AAJ0MPE8</accession>
<proteinExistence type="predicted"/>
<comment type="caution">
    <text evidence="2">The sequence shown here is derived from an EMBL/GenBank/DDBJ whole genome shotgun (WGS) entry which is preliminary data.</text>
</comment>
<feature type="region of interest" description="Disordered" evidence="1">
    <location>
        <begin position="43"/>
        <end position="64"/>
    </location>
</feature>
<reference evidence="2 3" key="1">
    <citation type="journal article" date="2023" name="Mol. Phylogenet. Evol.">
        <title>Genome-scale phylogeny and comparative genomics of the fungal order Sordariales.</title>
        <authorList>
            <person name="Hensen N."/>
            <person name="Bonometti L."/>
            <person name="Westerberg I."/>
            <person name="Brannstrom I.O."/>
            <person name="Guillou S."/>
            <person name="Cros-Aarteil S."/>
            <person name="Calhoun S."/>
            <person name="Haridas S."/>
            <person name="Kuo A."/>
            <person name="Mondo S."/>
            <person name="Pangilinan J."/>
            <person name="Riley R."/>
            <person name="LaButti K."/>
            <person name="Andreopoulos B."/>
            <person name="Lipzen A."/>
            <person name="Chen C."/>
            <person name="Yan M."/>
            <person name="Daum C."/>
            <person name="Ng V."/>
            <person name="Clum A."/>
            <person name="Steindorff A."/>
            <person name="Ohm R.A."/>
            <person name="Martin F."/>
            <person name="Silar P."/>
            <person name="Natvig D.O."/>
            <person name="Lalanne C."/>
            <person name="Gautier V."/>
            <person name="Ament-Velasquez S.L."/>
            <person name="Kruys A."/>
            <person name="Hutchinson M.I."/>
            <person name="Powell A.J."/>
            <person name="Barry K."/>
            <person name="Miller A.N."/>
            <person name="Grigoriev I.V."/>
            <person name="Debuchy R."/>
            <person name="Gladieux P."/>
            <person name="Hiltunen Thoren M."/>
            <person name="Johannesson H."/>
        </authorList>
    </citation>
    <scope>NUCLEOTIDE SEQUENCE [LARGE SCALE GENOMIC DNA]</scope>
    <source>
        <strain evidence="2 3">FGSC 10403</strain>
    </source>
</reference>